<dbReference type="EMBL" id="CP002868">
    <property type="protein sequence ID" value="AEJ19051.1"/>
    <property type="molecule type" value="Genomic_DNA"/>
</dbReference>
<sequence length="242" mass="26351">MISGKCLVCGAKLEHRDESIIVMCSKCGKKERTCIVCEKEHYLCNACATETVMAKIFQKIPEIDCQNPCDIGEKLLIECGYAGNSPHFVVAIAFLLALKNLSFVTLEDVFEGMMRASQIPGGWCGYYGSCGAAVGLGVAVSILTKATPMTDKSRSMANEATAEGLKIVASQGGPRCCIGSVRGVLEAGVKYIKEALGIDFPTRRIEIKKCWASRLQPDCKKERCLFWEKNISKNGRCENGES</sequence>
<evidence type="ECO:0000259" key="1">
    <source>
        <dbReference type="Pfam" id="PF18978"/>
    </source>
</evidence>
<dbReference type="Pfam" id="PF18978">
    <property type="entry name" value="DUF5714"/>
    <property type="match status" value="1"/>
</dbReference>
<dbReference type="InterPro" id="IPR043768">
    <property type="entry name" value="DUF5714"/>
</dbReference>
<organism evidence="2 3">
    <name type="scientific">Gracilinema caldarium (strain ATCC 51460 / DSM 7334 / H1)</name>
    <name type="common">Treponema caldarium</name>
    <dbReference type="NCBI Taxonomy" id="744872"/>
    <lineage>
        <taxon>Bacteria</taxon>
        <taxon>Pseudomonadati</taxon>
        <taxon>Spirochaetota</taxon>
        <taxon>Spirochaetia</taxon>
        <taxon>Spirochaetales</taxon>
        <taxon>Breznakiellaceae</taxon>
        <taxon>Gracilinema</taxon>
    </lineage>
</organism>
<feature type="domain" description="DUF5714" evidence="1">
    <location>
        <begin position="58"/>
        <end position="227"/>
    </location>
</feature>
<dbReference type="RefSeq" id="WP_013968362.1">
    <property type="nucleotide sequence ID" value="NC_015732.1"/>
</dbReference>
<dbReference type="eggNOG" id="COG2226">
    <property type="taxonomic scope" value="Bacteria"/>
</dbReference>
<evidence type="ECO:0000313" key="3">
    <source>
        <dbReference type="Proteomes" id="UP000000503"/>
    </source>
</evidence>
<dbReference type="KEGG" id="scd:Spica_0897"/>
<dbReference type="STRING" id="744872.Spica_0897"/>
<dbReference type="HOGENOM" id="CLU_093149_0_0_12"/>
<accession>F8F1J8</accession>
<protein>
    <recommendedName>
        <fullName evidence="1">DUF5714 domain-containing protein</fullName>
    </recommendedName>
</protein>
<reference evidence="3" key="1">
    <citation type="journal article" date="2013" name="Stand. Genomic Sci.">
        <title>Genome sequence of the thermophilic fresh-water bacterium Spirochaeta caldaria type strain (H1(T)), reclassification of Spirochaeta caldaria, Spirochaeta stenostrepta, and Spirochaeta zuelzerae in the genus Treponema as Treponema caldaria comb. nov., Treponema stenostrepta comb. nov., and Treponema zuelzerae comb. nov., and emendation of the genus Treponema.</title>
        <authorList>
            <person name="Abt B."/>
            <person name="Goker M."/>
            <person name="Scheuner C."/>
            <person name="Han C."/>
            <person name="Lu M."/>
            <person name="Misra M."/>
            <person name="Lapidus A."/>
            <person name="Nolan M."/>
            <person name="Lucas S."/>
            <person name="Hammon N."/>
            <person name="Deshpande S."/>
            <person name="Cheng J.F."/>
            <person name="Tapia R."/>
            <person name="Goodwin L.A."/>
            <person name="Pitluck S."/>
            <person name="Liolios K."/>
            <person name="Pagani I."/>
            <person name="Ivanova N."/>
            <person name="Mavromatis K."/>
            <person name="Mikhailova N."/>
            <person name="Huntemann M."/>
            <person name="Pati A."/>
            <person name="Chen A."/>
            <person name="Palaniappan K."/>
            <person name="Land M."/>
            <person name="Hauser L."/>
            <person name="Jeffries C.D."/>
            <person name="Rohde M."/>
            <person name="Spring S."/>
            <person name="Gronow S."/>
            <person name="Detter J.C."/>
            <person name="Bristow J."/>
            <person name="Eisen J.A."/>
            <person name="Markowitz V."/>
            <person name="Hugenholtz P."/>
            <person name="Kyrpides N.C."/>
            <person name="Woyke T."/>
            <person name="Klenk H.P."/>
        </authorList>
    </citation>
    <scope>NUCLEOTIDE SEQUENCE</scope>
    <source>
        <strain evidence="3">ATCC 51460 / DSM 7334 / H1</strain>
    </source>
</reference>
<gene>
    <name evidence="2" type="ordered locus">Spica_0897</name>
</gene>
<dbReference type="OrthoDB" id="9813299at2"/>
<proteinExistence type="predicted"/>
<keyword evidence="3" id="KW-1185">Reference proteome</keyword>
<dbReference type="Proteomes" id="UP000000503">
    <property type="component" value="Chromosome"/>
</dbReference>
<dbReference type="AlphaFoldDB" id="F8F1J8"/>
<evidence type="ECO:0000313" key="2">
    <source>
        <dbReference type="EMBL" id="AEJ19051.1"/>
    </source>
</evidence>
<name>F8F1J8_GRAC1</name>